<name>A0A382BW63_9ZZZZ</name>
<evidence type="ECO:0000313" key="11">
    <source>
        <dbReference type="EMBL" id="SVB18056.1"/>
    </source>
</evidence>
<dbReference type="Pfam" id="PF02660">
    <property type="entry name" value="G3P_acyltransf"/>
    <property type="match status" value="1"/>
</dbReference>
<gene>
    <name evidence="11" type="ORF">METZ01_LOCUS170910</name>
</gene>
<proteinExistence type="predicted"/>
<dbReference type="InterPro" id="IPR003811">
    <property type="entry name" value="G3P_acylTferase_PlsY"/>
</dbReference>
<feature type="transmembrane region" description="Helical" evidence="10">
    <location>
        <begin position="69"/>
        <end position="88"/>
    </location>
</feature>
<evidence type="ECO:0000256" key="8">
    <source>
        <dbReference type="ARBA" id="ARBA00023209"/>
    </source>
</evidence>
<organism evidence="11">
    <name type="scientific">marine metagenome</name>
    <dbReference type="NCBI Taxonomy" id="408172"/>
    <lineage>
        <taxon>unclassified sequences</taxon>
        <taxon>metagenomes</taxon>
        <taxon>ecological metagenomes</taxon>
    </lineage>
</organism>
<evidence type="ECO:0000256" key="1">
    <source>
        <dbReference type="ARBA" id="ARBA00022475"/>
    </source>
</evidence>
<dbReference type="GO" id="GO:0043772">
    <property type="term" value="F:acyl-phosphate glycerol-3-phosphate acyltransferase activity"/>
    <property type="evidence" value="ECO:0007669"/>
    <property type="project" value="InterPro"/>
</dbReference>
<evidence type="ECO:0000256" key="4">
    <source>
        <dbReference type="ARBA" id="ARBA00022692"/>
    </source>
</evidence>
<keyword evidence="1" id="KW-1003">Cell membrane</keyword>
<dbReference type="GO" id="GO:0005886">
    <property type="term" value="C:plasma membrane"/>
    <property type="evidence" value="ECO:0007669"/>
    <property type="project" value="InterPro"/>
</dbReference>
<evidence type="ECO:0000256" key="7">
    <source>
        <dbReference type="ARBA" id="ARBA00023136"/>
    </source>
</evidence>
<keyword evidence="9" id="KW-1208">Phospholipid metabolism</keyword>
<evidence type="ECO:0000256" key="3">
    <source>
        <dbReference type="ARBA" id="ARBA00022679"/>
    </source>
</evidence>
<feature type="transmembrane region" description="Helical" evidence="10">
    <location>
        <begin position="134"/>
        <end position="167"/>
    </location>
</feature>
<evidence type="ECO:0000256" key="5">
    <source>
        <dbReference type="ARBA" id="ARBA00022989"/>
    </source>
</evidence>
<dbReference type="PANTHER" id="PTHR30309">
    <property type="entry name" value="INNER MEMBRANE PROTEIN YGIH"/>
    <property type="match status" value="1"/>
</dbReference>
<protein>
    <submittedName>
        <fullName evidence="11">Uncharacterized protein</fullName>
    </submittedName>
</protein>
<feature type="transmembrane region" description="Helical" evidence="10">
    <location>
        <begin position="42"/>
        <end position="63"/>
    </location>
</feature>
<feature type="transmembrane region" description="Helical" evidence="10">
    <location>
        <begin position="100"/>
        <end position="122"/>
    </location>
</feature>
<dbReference type="GO" id="GO:0008654">
    <property type="term" value="P:phospholipid biosynthetic process"/>
    <property type="evidence" value="ECO:0007669"/>
    <property type="project" value="UniProtKB-KW"/>
</dbReference>
<evidence type="ECO:0000256" key="2">
    <source>
        <dbReference type="ARBA" id="ARBA00022516"/>
    </source>
</evidence>
<keyword evidence="3" id="KW-0808">Transferase</keyword>
<keyword evidence="6" id="KW-0443">Lipid metabolism</keyword>
<dbReference type="SMART" id="SM01207">
    <property type="entry name" value="G3P_acyltransf"/>
    <property type="match status" value="1"/>
</dbReference>
<accession>A0A382BW63</accession>
<reference evidence="11" key="1">
    <citation type="submission" date="2018-05" db="EMBL/GenBank/DDBJ databases">
        <authorList>
            <person name="Lanie J.A."/>
            <person name="Ng W.-L."/>
            <person name="Kazmierczak K.M."/>
            <person name="Andrzejewski T.M."/>
            <person name="Davidsen T.M."/>
            <person name="Wayne K.J."/>
            <person name="Tettelin H."/>
            <person name="Glass J.I."/>
            <person name="Rusch D."/>
            <person name="Podicherti R."/>
            <person name="Tsui H.-C.T."/>
            <person name="Winkler M.E."/>
        </authorList>
    </citation>
    <scope>NUCLEOTIDE SEQUENCE</scope>
</reference>
<dbReference type="AlphaFoldDB" id="A0A382BW63"/>
<sequence length="210" mass="23043">MLGSFPTAYIWVLFSKGNDITKSGSGNVGASNVDSTVGRKSAVAVGLFDFLFKGLIPAFFLGLLDLENWLSSIAALLLVVGHNWSIFLRFKGGRGVATSMGIIIGMSLWQEMLVLAIGPGLLGRGFINRDTGLWTFVSLILLVPLTVIFGRDIHIILFIFGICAVLLTKRITSNGNSINETGHTINVLLCRLIWDRDIRSRNLWVSRDFN</sequence>
<keyword evidence="7 10" id="KW-0472">Membrane</keyword>
<keyword evidence="2" id="KW-0444">Lipid biosynthesis</keyword>
<dbReference type="EMBL" id="UINC01031658">
    <property type="protein sequence ID" value="SVB18056.1"/>
    <property type="molecule type" value="Genomic_DNA"/>
</dbReference>
<keyword evidence="8" id="KW-0594">Phospholipid biosynthesis</keyword>
<dbReference type="PANTHER" id="PTHR30309:SF0">
    <property type="entry name" value="GLYCEROL-3-PHOSPHATE ACYLTRANSFERASE-RELATED"/>
    <property type="match status" value="1"/>
</dbReference>
<keyword evidence="5 10" id="KW-1133">Transmembrane helix</keyword>
<evidence type="ECO:0000256" key="6">
    <source>
        <dbReference type="ARBA" id="ARBA00023098"/>
    </source>
</evidence>
<keyword evidence="4 10" id="KW-0812">Transmembrane</keyword>
<evidence type="ECO:0000256" key="10">
    <source>
        <dbReference type="SAM" id="Phobius"/>
    </source>
</evidence>
<evidence type="ECO:0000256" key="9">
    <source>
        <dbReference type="ARBA" id="ARBA00023264"/>
    </source>
</evidence>